<feature type="compositionally biased region" description="Polar residues" evidence="17">
    <location>
        <begin position="366"/>
        <end position="375"/>
    </location>
</feature>
<dbReference type="InterPro" id="IPR011992">
    <property type="entry name" value="EF-hand-dom_pair"/>
</dbReference>
<comment type="subunit">
    <text evidence="5">Component of the PAN1 actin cytoskeleton-regulatory complex.</text>
</comment>
<evidence type="ECO:0000256" key="17">
    <source>
        <dbReference type="SAM" id="MobiDB-lite"/>
    </source>
</evidence>
<feature type="compositionally biased region" description="Low complexity" evidence="17">
    <location>
        <begin position="913"/>
        <end position="929"/>
    </location>
</feature>
<evidence type="ECO:0000259" key="19">
    <source>
        <dbReference type="PROSITE" id="PS50222"/>
    </source>
</evidence>
<comment type="similarity">
    <text evidence="4">Belongs to the PAN1 family.</text>
</comment>
<feature type="compositionally biased region" description="Polar residues" evidence="17">
    <location>
        <begin position="1171"/>
        <end position="1184"/>
    </location>
</feature>
<feature type="compositionally biased region" description="Low complexity" evidence="17">
    <location>
        <begin position="1326"/>
        <end position="1336"/>
    </location>
</feature>
<dbReference type="SMR" id="A0A194VLL5"/>
<feature type="compositionally biased region" description="Pro residues" evidence="17">
    <location>
        <begin position="1337"/>
        <end position="1346"/>
    </location>
</feature>
<dbReference type="InterPro" id="IPR000261">
    <property type="entry name" value="EH_dom"/>
</dbReference>
<feature type="compositionally biased region" description="Pro residues" evidence="17">
    <location>
        <begin position="1372"/>
        <end position="1414"/>
    </location>
</feature>
<keyword evidence="12" id="KW-0472">Membrane</keyword>
<dbReference type="GO" id="GO:0030479">
    <property type="term" value="C:actin cortical patch"/>
    <property type="evidence" value="ECO:0007669"/>
    <property type="project" value="UniProtKB-SubCell"/>
</dbReference>
<feature type="region of interest" description="Disordered" evidence="17">
    <location>
        <begin position="1"/>
        <end position="173"/>
    </location>
</feature>
<proteinExistence type="inferred from homology"/>
<name>A0A194VLL5_CYTMA</name>
<feature type="compositionally biased region" description="Pro residues" evidence="17">
    <location>
        <begin position="1233"/>
        <end position="1251"/>
    </location>
</feature>
<dbReference type="Gene3D" id="1.10.238.10">
    <property type="entry name" value="EF-hand"/>
    <property type="match status" value="2"/>
</dbReference>
<feature type="compositionally biased region" description="Acidic residues" evidence="17">
    <location>
        <begin position="1279"/>
        <end position="1296"/>
    </location>
</feature>
<dbReference type="PANTHER" id="PTHR11216:SF173">
    <property type="entry name" value="ACTIN CYTOSKELETON-REGULATORY COMPLEX PROTEIN PAN1"/>
    <property type="match status" value="1"/>
</dbReference>
<evidence type="ECO:0000256" key="12">
    <source>
        <dbReference type="ARBA" id="ARBA00023136"/>
    </source>
</evidence>
<dbReference type="SUPFAM" id="SSF47473">
    <property type="entry name" value="EF-hand"/>
    <property type="match status" value="2"/>
</dbReference>
<dbReference type="Pfam" id="PF12763">
    <property type="entry name" value="EH"/>
    <property type="match status" value="2"/>
</dbReference>
<evidence type="ECO:0000256" key="1">
    <source>
        <dbReference type="ARBA" id="ARBA00004125"/>
    </source>
</evidence>
<feature type="compositionally biased region" description="Low complexity" evidence="17">
    <location>
        <begin position="1415"/>
        <end position="1432"/>
    </location>
</feature>
<dbReference type="GO" id="GO:0006897">
    <property type="term" value="P:endocytosis"/>
    <property type="evidence" value="ECO:0007669"/>
    <property type="project" value="UniProtKB-KW"/>
</dbReference>
<feature type="compositionally biased region" description="Pro residues" evidence="17">
    <location>
        <begin position="1355"/>
        <end position="1365"/>
    </location>
</feature>
<evidence type="ECO:0000256" key="9">
    <source>
        <dbReference type="ARBA" id="ARBA00022737"/>
    </source>
</evidence>
<keyword evidence="13" id="KW-0009">Actin-binding</keyword>
<feature type="compositionally biased region" description="Low complexity" evidence="17">
    <location>
        <begin position="32"/>
        <end position="114"/>
    </location>
</feature>
<feature type="compositionally biased region" description="Polar residues" evidence="17">
    <location>
        <begin position="1"/>
        <end position="10"/>
    </location>
</feature>
<gene>
    <name evidence="20" type="ORF">VM1G_01146</name>
</gene>
<feature type="compositionally biased region" description="Low complexity" evidence="17">
    <location>
        <begin position="1222"/>
        <end position="1232"/>
    </location>
</feature>
<keyword evidence="7" id="KW-0963">Cytoplasm</keyword>
<feature type="compositionally biased region" description="Polar residues" evidence="17">
    <location>
        <begin position="930"/>
        <end position="946"/>
    </location>
</feature>
<evidence type="ECO:0000256" key="5">
    <source>
        <dbReference type="ARBA" id="ARBA00011159"/>
    </source>
</evidence>
<evidence type="ECO:0000256" key="14">
    <source>
        <dbReference type="ARBA" id="ARBA00023212"/>
    </source>
</evidence>
<evidence type="ECO:0000313" key="20">
    <source>
        <dbReference type="EMBL" id="KUI64887.1"/>
    </source>
</evidence>
<evidence type="ECO:0000256" key="10">
    <source>
        <dbReference type="ARBA" id="ARBA00022753"/>
    </source>
</evidence>
<comment type="subcellular location">
    <subcellularLocation>
        <location evidence="3">Cell membrane</location>
        <topology evidence="3">Peripheral membrane protein</topology>
        <orientation evidence="3">Cytoplasmic side</orientation>
    </subcellularLocation>
    <subcellularLocation>
        <location evidence="2">Cytoplasm</location>
        <location evidence="2">Cytoskeleton</location>
        <location evidence="2">Actin patch</location>
    </subcellularLocation>
    <subcellularLocation>
        <location evidence="1">Endosome membrane</location>
        <topology evidence="1">Peripheral membrane protein</topology>
        <orientation evidence="1">Cytoplasmic side</orientation>
    </subcellularLocation>
</comment>
<dbReference type="GO" id="GO:0010008">
    <property type="term" value="C:endosome membrane"/>
    <property type="evidence" value="ECO:0007669"/>
    <property type="project" value="UniProtKB-SubCell"/>
</dbReference>
<feature type="compositionally biased region" description="Gly residues" evidence="17">
    <location>
        <begin position="22"/>
        <end position="31"/>
    </location>
</feature>
<keyword evidence="10" id="KW-0967">Endosome</keyword>
<feature type="compositionally biased region" description="Acidic residues" evidence="17">
    <location>
        <begin position="1156"/>
        <end position="1169"/>
    </location>
</feature>
<dbReference type="GO" id="GO:0016197">
    <property type="term" value="P:endosomal transport"/>
    <property type="evidence" value="ECO:0007669"/>
    <property type="project" value="TreeGrafter"/>
</dbReference>
<dbReference type="SMART" id="SM00027">
    <property type="entry name" value="EH"/>
    <property type="match status" value="2"/>
</dbReference>
<accession>A0A194VLL5</accession>
<dbReference type="EMBL" id="CM003098">
    <property type="protein sequence ID" value="KUI64887.1"/>
    <property type="molecule type" value="Genomic_DNA"/>
</dbReference>
<keyword evidence="8" id="KW-0254">Endocytosis</keyword>
<feature type="domain" description="EH" evidence="18">
    <location>
        <begin position="464"/>
        <end position="553"/>
    </location>
</feature>
<evidence type="ECO:0000256" key="6">
    <source>
        <dbReference type="ARBA" id="ARBA00022475"/>
    </source>
</evidence>
<feature type="region of interest" description="Disordered" evidence="17">
    <location>
        <begin position="893"/>
        <end position="1433"/>
    </location>
</feature>
<feature type="compositionally biased region" description="Basic and acidic residues" evidence="17">
    <location>
        <begin position="985"/>
        <end position="1017"/>
    </location>
</feature>
<evidence type="ECO:0000256" key="16">
    <source>
        <dbReference type="SAM" id="Coils"/>
    </source>
</evidence>
<keyword evidence="6" id="KW-1003">Cell membrane</keyword>
<feature type="compositionally biased region" description="Polar residues" evidence="17">
    <location>
        <begin position="630"/>
        <end position="647"/>
    </location>
</feature>
<reference evidence="20" key="1">
    <citation type="submission" date="2014-12" db="EMBL/GenBank/DDBJ databases">
        <title>Genome Sequence of Valsa Canker Pathogens Uncovers a Specific Adaption of Colonization on Woody Bark.</title>
        <authorList>
            <person name="Yin Z."/>
            <person name="Liu H."/>
            <person name="Gao X."/>
            <person name="Li Z."/>
            <person name="Song N."/>
            <person name="Ke X."/>
            <person name="Dai Q."/>
            <person name="Wu Y."/>
            <person name="Sun Y."/>
            <person name="Xu J.-R."/>
            <person name="Kang Z.K."/>
            <person name="Wang L."/>
            <person name="Huang L."/>
        </authorList>
    </citation>
    <scope>NUCLEOTIDE SEQUENCE [LARGE SCALE GENOMIC DNA]</scope>
    <source>
        <strain evidence="20">03-8</strain>
    </source>
</reference>
<feature type="compositionally biased region" description="Basic and acidic residues" evidence="17">
    <location>
        <begin position="893"/>
        <end position="906"/>
    </location>
</feature>
<feature type="compositionally biased region" description="Basic and acidic residues" evidence="17">
    <location>
        <begin position="1045"/>
        <end position="1074"/>
    </location>
</feature>
<keyword evidence="9" id="KW-0677">Repeat</keyword>
<dbReference type="GO" id="GO:0005509">
    <property type="term" value="F:calcium ion binding"/>
    <property type="evidence" value="ECO:0007669"/>
    <property type="project" value="InterPro"/>
</dbReference>
<keyword evidence="11 16" id="KW-0175">Coiled coil</keyword>
<feature type="compositionally biased region" description="Basic and acidic residues" evidence="17">
    <location>
        <begin position="1085"/>
        <end position="1115"/>
    </location>
</feature>
<feature type="region of interest" description="Disordered" evidence="17">
    <location>
        <begin position="621"/>
        <end position="648"/>
    </location>
</feature>
<feature type="compositionally biased region" description="Low complexity" evidence="17">
    <location>
        <begin position="127"/>
        <end position="161"/>
    </location>
</feature>
<organism evidence="20 21">
    <name type="scientific">Cytospora mali</name>
    <name type="common">Apple Valsa canker fungus</name>
    <name type="synonym">Valsa mali</name>
    <dbReference type="NCBI Taxonomy" id="578113"/>
    <lineage>
        <taxon>Eukaryota</taxon>
        <taxon>Fungi</taxon>
        <taxon>Dikarya</taxon>
        <taxon>Ascomycota</taxon>
        <taxon>Pezizomycotina</taxon>
        <taxon>Sordariomycetes</taxon>
        <taxon>Sordariomycetidae</taxon>
        <taxon>Diaporthales</taxon>
        <taxon>Cytosporaceae</taxon>
        <taxon>Cytospora</taxon>
    </lineage>
</organism>
<evidence type="ECO:0000256" key="15">
    <source>
        <dbReference type="ARBA" id="ARBA00025194"/>
    </source>
</evidence>
<comment type="function">
    <text evidence="15">Component of the PAN1 actin cytoskeleton-regulatory complex required for the internalization of endosomes during actin-coupled endocytosis. The complex links the site of endocytosis to the cell membrane-associated actin cytoskeleton. Mediates uptake of external molecules and vacuolar degradation of plasma membrane proteins. Plays a role in the proper organization of the cell membrane-associated actin cytoskeleton and promotes its destabilization.</text>
</comment>
<feature type="coiled-coil region" evidence="16">
    <location>
        <begin position="720"/>
        <end position="761"/>
    </location>
</feature>
<feature type="compositionally biased region" description="Low complexity" evidence="17">
    <location>
        <begin position="323"/>
        <end position="365"/>
    </location>
</feature>
<dbReference type="PANTHER" id="PTHR11216">
    <property type="entry name" value="EH DOMAIN"/>
    <property type="match status" value="1"/>
</dbReference>
<dbReference type="PROSITE" id="PS50031">
    <property type="entry name" value="EH"/>
    <property type="match status" value="2"/>
</dbReference>
<dbReference type="GO" id="GO:0003779">
    <property type="term" value="F:actin binding"/>
    <property type="evidence" value="ECO:0007669"/>
    <property type="project" value="UniProtKB-KW"/>
</dbReference>
<dbReference type="CDD" id="cd00052">
    <property type="entry name" value="EH"/>
    <property type="match status" value="2"/>
</dbReference>
<evidence type="ECO:0000259" key="18">
    <source>
        <dbReference type="PROSITE" id="PS50031"/>
    </source>
</evidence>
<feature type="domain" description="EH" evidence="18">
    <location>
        <begin position="216"/>
        <end position="295"/>
    </location>
</feature>
<dbReference type="OrthoDB" id="2015333at2759"/>
<dbReference type="GO" id="GO:0005886">
    <property type="term" value="C:plasma membrane"/>
    <property type="evidence" value="ECO:0007669"/>
    <property type="project" value="UniProtKB-SubCell"/>
</dbReference>
<feature type="domain" description="EF-hand" evidence="19">
    <location>
        <begin position="497"/>
        <end position="532"/>
    </location>
</feature>
<keyword evidence="21" id="KW-1185">Reference proteome</keyword>
<evidence type="ECO:0000256" key="4">
    <source>
        <dbReference type="ARBA" id="ARBA00009351"/>
    </source>
</evidence>
<evidence type="ECO:0000256" key="11">
    <source>
        <dbReference type="ARBA" id="ARBA00023054"/>
    </source>
</evidence>
<evidence type="ECO:0000256" key="3">
    <source>
        <dbReference type="ARBA" id="ARBA00004413"/>
    </source>
</evidence>
<protein>
    <submittedName>
        <fullName evidence="20">Actin cytoskeleton-regulatory complex protein PAN1</fullName>
    </submittedName>
</protein>
<dbReference type="FunFam" id="1.10.238.10:FF:000349">
    <property type="entry name" value="Actin cytoskeleton-regulatory complex protein PAN1"/>
    <property type="match status" value="1"/>
</dbReference>
<dbReference type="PROSITE" id="PS50222">
    <property type="entry name" value="EF_HAND_2"/>
    <property type="match status" value="1"/>
</dbReference>
<evidence type="ECO:0000256" key="13">
    <source>
        <dbReference type="ARBA" id="ARBA00023203"/>
    </source>
</evidence>
<feature type="region of interest" description="Disordered" evidence="17">
    <location>
        <begin position="320"/>
        <end position="377"/>
    </location>
</feature>
<evidence type="ECO:0000256" key="2">
    <source>
        <dbReference type="ARBA" id="ARBA00004134"/>
    </source>
</evidence>
<dbReference type="InterPro" id="IPR002048">
    <property type="entry name" value="EF_hand_dom"/>
</dbReference>
<evidence type="ECO:0000256" key="7">
    <source>
        <dbReference type="ARBA" id="ARBA00022490"/>
    </source>
</evidence>
<feature type="compositionally biased region" description="Basic and acidic residues" evidence="17">
    <location>
        <begin position="1124"/>
        <end position="1151"/>
    </location>
</feature>
<dbReference type="Proteomes" id="UP000078559">
    <property type="component" value="Chromosome 1"/>
</dbReference>
<keyword evidence="14" id="KW-0206">Cytoskeleton</keyword>
<evidence type="ECO:0000313" key="21">
    <source>
        <dbReference type="Proteomes" id="UP000078559"/>
    </source>
</evidence>
<sequence length="1462" mass="157925">MYSQSNSFMGGNSYRPGQPQQYGGGSFGQQPGGQQQQPSPFAPQPTGFGQQQQQQPLQNQYTGYPGLQQPQPQAPGQLQPQFTGFPGQPAPQQQPFQTGAPLQQPFQTGAPQQQSFQTGAPPPVPSIPQQFQQQYNQQPQQQPSPFNAAPIQQPPQQQAAPQPSPVAPMKPQATGFSQMAASFRTGTTATPATSSAQVPKTNKIPNIRLSFITAADQAKFETLFKSAVGENESTMSGEKARDLLLRSRLDGDSLSNIWTLADTTRSGQLHFPEFALAMYLCNLKMTGRQLPTQLPEVIKNEVSSMVDIINFNMVEEAVQQSNATTPTIQTPQPQQPQPSSSQLLQAQMTGFPGQQQPQPTGFLGQSQGLQPQPTGYSGLMPPMPPMPTGLGSNLSPGGMAAPLNAQPTGMPGQWGLVNTPASGLPNIDALQAQMMPQQGREQQNYTTHGLQGNAVIPWAITKDEKTRYDQLFKAWDGLHKGYIGGDQAIEIFGQSGLDKPDLERVWTLADHGNKGRLNLDEFAVAMHLIYRKLNGYPLPSQLPPELVPPSTRNFSQAMGTLKNMLNEESELRKNTGAALLPQKTGVSYLKGHSFRGAGGGAGAGRKDATVFKNNDEAVGYRSSARRRIGGTSSPRPESPASVGSNEEMSLDQLRRKIREKQVILDAMDFKDEKNMEEDDILDRRDRREADELYRRVRRIQEDIDNHPDSQNLSGNSDAERRALKRQLQNLTDKIPELASQVRKTEKAIADARLELFRLKDAKAHPGSASNIVGTGPGGAITESDRLKARAKAMMQQRTAALTGKKIETSGDDVDAPKRLEEENLKIRTEKENNERMVCDVEDSVREFAKGVEDALKDGGQTATNEHEKRRWEDALGVEDEVRDFIFDLQRESRSARIRNQDRRREPPAASQPAHAGEAASPAHAESPVATSRTSTPTAGGSYSSYKTPEERAAFIKQQAEQRMAERLAALGIKAPTKPGETAAQRMERERAERAAKLRQAEEEDARRDAERQARLDQEMGVPAPVSPKAEGKKPPPAPPSRKAAPKQDDGAARRAEEEERLEQERLQEEQERQGLEQQAAEQEDDLAKEREAAEARLKALEEQVRQGKLKKEEEKRKKKAALADSKEKEAQLAARRAEIEAARKREEELQRQLESMNDDDSSSSDDDEGPQNITPQASTPTVGSQELEHKDEPPAIPPISVASPSAENPESRNPYYRMMSQSSESPAASSPVAAPPPPPPAEAPVAPPPPAESTNPFHRMSVTPAEPPKPFIRKRADSDDWGSDNDKDDEDSDDDDRPGQGAAALASILFGTMGPPRPLSAMGDKSAASPAQSSPIAAPPPPPAPAPETTASPEPAMPPPPPPMPDAASPAPGGPPPPPPPPPPGPAGAPPPPPGPPPPPIPGMAPPPPPPPPAAGDIPSAPPAAAGGRPAGFLGEIQAGRALKKTQTKDKSVAAVAGRVLD</sequence>
<evidence type="ECO:0000256" key="8">
    <source>
        <dbReference type="ARBA" id="ARBA00022583"/>
    </source>
</evidence>